<dbReference type="AlphaFoldDB" id="A0A835DLR7"/>
<comment type="caution">
    <text evidence="1">The sequence shown here is derived from an EMBL/GenBank/DDBJ whole genome shotgun (WGS) entry which is preliminary data.</text>
</comment>
<protein>
    <submittedName>
        <fullName evidence="1">Uncharacterized protein</fullName>
    </submittedName>
</protein>
<dbReference type="Proteomes" id="UP000655225">
    <property type="component" value="Unassembled WGS sequence"/>
</dbReference>
<dbReference type="PANTHER" id="PTHR33168">
    <property type="entry name" value="STRESS INDUCED PROTEIN-RELATED"/>
    <property type="match status" value="1"/>
</dbReference>
<gene>
    <name evidence="1" type="ORF">HHK36_004661</name>
</gene>
<evidence type="ECO:0000313" key="1">
    <source>
        <dbReference type="EMBL" id="KAF8408598.1"/>
    </source>
</evidence>
<proteinExistence type="predicted"/>
<keyword evidence="2" id="KW-1185">Reference proteome</keyword>
<accession>A0A835DLR7</accession>
<organism evidence="1 2">
    <name type="scientific">Tetracentron sinense</name>
    <name type="common">Spur-leaf</name>
    <dbReference type="NCBI Taxonomy" id="13715"/>
    <lineage>
        <taxon>Eukaryota</taxon>
        <taxon>Viridiplantae</taxon>
        <taxon>Streptophyta</taxon>
        <taxon>Embryophyta</taxon>
        <taxon>Tracheophyta</taxon>
        <taxon>Spermatophyta</taxon>
        <taxon>Magnoliopsida</taxon>
        <taxon>Trochodendrales</taxon>
        <taxon>Trochodendraceae</taxon>
        <taxon>Tetracentron</taxon>
    </lineage>
</organism>
<sequence length="116" mass="13026">MIQMGFLWWPKHSSTSNCGDGVGGATPKPATITSTTTARHRSANCCCLMKLVKKLKRHSGRMLCVGSRATTLHYQYDPLSYALNFDDNFDHFYAFSSRYVAIPSGRRKVIFLELST</sequence>
<dbReference type="OrthoDB" id="1091833at2759"/>
<reference evidence="1 2" key="1">
    <citation type="submission" date="2020-04" db="EMBL/GenBank/DDBJ databases">
        <title>Plant Genome Project.</title>
        <authorList>
            <person name="Zhang R.-G."/>
        </authorList>
    </citation>
    <scope>NUCLEOTIDE SEQUENCE [LARGE SCALE GENOMIC DNA]</scope>
    <source>
        <strain evidence="1">YNK0</strain>
        <tissue evidence="1">Leaf</tissue>
    </source>
</reference>
<evidence type="ECO:0000313" key="2">
    <source>
        <dbReference type="Proteomes" id="UP000655225"/>
    </source>
</evidence>
<name>A0A835DLR7_TETSI</name>
<dbReference type="EMBL" id="JABCRI010000003">
    <property type="protein sequence ID" value="KAF8408598.1"/>
    <property type="molecule type" value="Genomic_DNA"/>
</dbReference>
<dbReference type="OMA" id="NFDSTGC"/>